<feature type="compositionally biased region" description="Low complexity" evidence="1">
    <location>
        <begin position="454"/>
        <end position="478"/>
    </location>
</feature>
<feature type="region of interest" description="Disordered" evidence="1">
    <location>
        <begin position="112"/>
        <end position="131"/>
    </location>
</feature>
<evidence type="ECO:0000313" key="3">
    <source>
        <dbReference type="Proteomes" id="UP000179807"/>
    </source>
</evidence>
<proteinExistence type="predicted"/>
<dbReference type="AlphaFoldDB" id="A0A1J4JX58"/>
<dbReference type="RefSeq" id="XP_068354997.1">
    <property type="nucleotide sequence ID" value="XM_068493687.1"/>
</dbReference>
<feature type="compositionally biased region" description="Polar residues" evidence="1">
    <location>
        <begin position="531"/>
        <end position="541"/>
    </location>
</feature>
<keyword evidence="3" id="KW-1185">Reference proteome</keyword>
<name>A0A1J4JX58_9EUKA</name>
<evidence type="ECO:0000256" key="1">
    <source>
        <dbReference type="SAM" id="MobiDB-lite"/>
    </source>
</evidence>
<feature type="compositionally biased region" description="Polar residues" evidence="1">
    <location>
        <begin position="488"/>
        <end position="498"/>
    </location>
</feature>
<feature type="region of interest" description="Disordered" evidence="1">
    <location>
        <begin position="429"/>
        <end position="505"/>
    </location>
</feature>
<feature type="compositionally biased region" description="Basic residues" evidence="1">
    <location>
        <begin position="200"/>
        <end position="211"/>
    </location>
</feature>
<reference evidence="2" key="1">
    <citation type="submission" date="2016-10" db="EMBL/GenBank/DDBJ databases">
        <authorList>
            <person name="Benchimol M."/>
            <person name="Almeida L.G."/>
            <person name="Vasconcelos A.T."/>
            <person name="Perreira-Neves A."/>
            <person name="Rosa I.A."/>
            <person name="Tasca T."/>
            <person name="Bogo M.R."/>
            <person name="de Souza W."/>
        </authorList>
    </citation>
    <scope>NUCLEOTIDE SEQUENCE [LARGE SCALE GENOMIC DNA]</scope>
    <source>
        <strain evidence="2">K</strain>
    </source>
</reference>
<feature type="compositionally biased region" description="Basic and acidic residues" evidence="1">
    <location>
        <begin position="222"/>
        <end position="249"/>
    </location>
</feature>
<comment type="caution">
    <text evidence="2">The sequence shown here is derived from an EMBL/GenBank/DDBJ whole genome shotgun (WGS) entry which is preliminary data.</text>
</comment>
<feature type="region of interest" description="Disordered" evidence="1">
    <location>
        <begin position="345"/>
        <end position="380"/>
    </location>
</feature>
<feature type="compositionally biased region" description="Polar residues" evidence="1">
    <location>
        <begin position="430"/>
        <end position="453"/>
    </location>
</feature>
<dbReference type="EMBL" id="MLAK01000893">
    <property type="protein sequence ID" value="OHT01861.1"/>
    <property type="molecule type" value="Genomic_DNA"/>
</dbReference>
<accession>A0A1J4JX58</accession>
<dbReference type="Proteomes" id="UP000179807">
    <property type="component" value="Unassembled WGS sequence"/>
</dbReference>
<dbReference type="VEuPathDB" id="TrichDB:TRFO_07443"/>
<feature type="region of interest" description="Disordered" evidence="1">
    <location>
        <begin position="521"/>
        <end position="543"/>
    </location>
</feature>
<feature type="region of interest" description="Disordered" evidence="1">
    <location>
        <begin position="192"/>
        <end position="315"/>
    </location>
</feature>
<protein>
    <submittedName>
        <fullName evidence="2">Uncharacterized protein</fullName>
    </submittedName>
</protein>
<organism evidence="2 3">
    <name type="scientific">Tritrichomonas foetus</name>
    <dbReference type="NCBI Taxonomy" id="1144522"/>
    <lineage>
        <taxon>Eukaryota</taxon>
        <taxon>Metamonada</taxon>
        <taxon>Parabasalia</taxon>
        <taxon>Tritrichomonadida</taxon>
        <taxon>Tritrichomonadidae</taxon>
        <taxon>Tritrichomonas</taxon>
    </lineage>
</organism>
<feature type="compositionally biased region" description="Basic residues" evidence="1">
    <location>
        <begin position="357"/>
        <end position="368"/>
    </location>
</feature>
<dbReference type="GeneID" id="94828391"/>
<gene>
    <name evidence="2" type="ORF">TRFO_07443</name>
</gene>
<sequence>MLNMNNNINKSHIMHRNIEEISDSYSEFERNRTIQFSHKANKYYEQAINYDLSMKPSIDDITDSYSEFSPGENPGNRALHYDLQQPPFFDDDSYSEFEKIIQQARSKRTIQAKTRNLTPKHTNDYDQYSDNDDNYDYEYHSTHQKGRISHKMDDKLNIRINKRSSQDHSNVVNQIFENKIITRGQNSLDNQNYQHEQQKHTKQSSRHTHRNHSSDNDNSQYDGEKHRQKVSDNRLKHHHDSPYKFERSRKNSSPVQGRHRKHRTKPIDEISFDSMNKQSFNIHHRSSKAQYERNIQDQQNQQETRRRHRHRHQKEDTFDQNEVFHTLQTKRSRRAQPANEIVEIIDDEIQDDNQHQEHHRRRRTHSRNRIAGSSSKEVMETLQKMKSSNSRNIFIEHRRIDKCLEAYNMNPEEVEVKAEMIVTEEYQKVMKNSSPRRNKSDYGQSQRTNITANSPTKRSSSPTKRSSSPTKQSSSPQRDQQKRMESPKNWSKTATTLTKRAKSPSKFTLSQNLFSAKINEAANKRSKSPALYSSTQKTVTPTERKIERAKSPVGRVSLSRPNRNVSKIFPTRTTLRRRRTNLY</sequence>
<evidence type="ECO:0000313" key="2">
    <source>
        <dbReference type="EMBL" id="OHT01861.1"/>
    </source>
</evidence>